<accession>A0A843B4A3</accession>
<comment type="caution">
    <text evidence="1">The sequence shown here is derived from an EMBL/GenBank/DDBJ whole genome shotgun (WGS) entry which is preliminary data.</text>
</comment>
<name>A0A843B4A3_9BURK</name>
<reference evidence="1" key="1">
    <citation type="submission" date="2020-12" db="EMBL/GenBank/DDBJ databases">
        <title>Comamonas sp. nov., isolated from stream water.</title>
        <authorList>
            <person name="Park K.-H."/>
        </authorList>
    </citation>
    <scope>NUCLEOTIDE SEQUENCE</scope>
    <source>
        <strain evidence="1">EJ-4</strain>
    </source>
</reference>
<keyword evidence="2" id="KW-1185">Reference proteome</keyword>
<dbReference type="EMBL" id="JABBCQ020000016">
    <property type="protein sequence ID" value="MBI1626236.1"/>
    <property type="molecule type" value="Genomic_DNA"/>
</dbReference>
<dbReference type="AlphaFoldDB" id="A0A843B4A3"/>
<dbReference type="RefSeq" id="WP_198461565.1">
    <property type="nucleotide sequence ID" value="NZ_JABBCQ020000016.1"/>
</dbReference>
<proteinExistence type="predicted"/>
<evidence type="ECO:0000313" key="2">
    <source>
        <dbReference type="Proteomes" id="UP000530032"/>
    </source>
</evidence>
<evidence type="ECO:0000313" key="1">
    <source>
        <dbReference type="EMBL" id="MBI1626236.1"/>
    </source>
</evidence>
<protein>
    <recommendedName>
        <fullName evidence="3">Type IV pilus assembly protein PilX</fullName>
    </recommendedName>
</protein>
<evidence type="ECO:0008006" key="3">
    <source>
        <dbReference type="Google" id="ProtNLM"/>
    </source>
</evidence>
<organism evidence="1 2">
    <name type="scientific">Comamonas suwonensis</name>
    <dbReference type="NCBI Taxonomy" id="2606214"/>
    <lineage>
        <taxon>Bacteria</taxon>
        <taxon>Pseudomonadati</taxon>
        <taxon>Pseudomonadota</taxon>
        <taxon>Betaproteobacteria</taxon>
        <taxon>Burkholderiales</taxon>
        <taxon>Comamonadaceae</taxon>
        <taxon>Comamonas</taxon>
    </lineage>
</organism>
<dbReference type="Proteomes" id="UP000530032">
    <property type="component" value="Unassembled WGS sequence"/>
</dbReference>
<gene>
    <name evidence="1" type="ORF">HF327_017230</name>
</gene>
<sequence length="182" mass="18925">MLLFVLFSVLVLLLAGLYTMRGLIGDTVIAGNAAQRQKNVQMGDAALAQAMKVITDTLDGTDGSVALQIAAHGASWLYIPSGTAAWEAPGTGGNLGFWAQCAAASAAVPCPDISTLPSMSALPAGYTARMVVVPTNLPTDSQACGTTGYVAIYYNVFVNVREANGVTSANVEDVFKQCVRDF</sequence>